<evidence type="ECO:0000259" key="1">
    <source>
        <dbReference type="Pfam" id="PF07699"/>
    </source>
</evidence>
<reference evidence="2 3" key="1">
    <citation type="submission" date="2016-07" db="EMBL/GenBank/DDBJ databases">
        <title>Pervasive Adenine N6-methylation of Active Genes in Fungi.</title>
        <authorList>
            <consortium name="DOE Joint Genome Institute"/>
            <person name="Mondo S.J."/>
            <person name="Dannebaum R.O."/>
            <person name="Kuo R.C."/>
            <person name="Labutti K."/>
            <person name="Haridas S."/>
            <person name="Kuo A."/>
            <person name="Salamov A."/>
            <person name="Ahrendt S.R."/>
            <person name="Lipzen A."/>
            <person name="Sullivan W."/>
            <person name="Andreopoulos W.B."/>
            <person name="Clum A."/>
            <person name="Lindquist E."/>
            <person name="Daum C."/>
            <person name="Ramamoorthy G.K."/>
            <person name="Gryganskyi A."/>
            <person name="Culley D."/>
            <person name="Magnuson J.K."/>
            <person name="James T.Y."/>
            <person name="O'Malley M.A."/>
            <person name="Stajich J.E."/>
            <person name="Spatafora J.W."/>
            <person name="Visel A."/>
            <person name="Grigoriev I.V."/>
        </authorList>
    </citation>
    <scope>NUCLEOTIDE SEQUENCE [LARGE SCALE GENOMIC DNA]</scope>
    <source>
        <strain evidence="2 3">JEL800</strain>
    </source>
</reference>
<feature type="domain" description="Tyrosine-protein kinase ephrin type A/B receptor-like" evidence="1">
    <location>
        <begin position="119"/>
        <end position="152"/>
    </location>
</feature>
<sequence length="240" mass="26339">MGWFGVDCPCKSPCLPHRTWFLLRDSQKRNHFIFRCSRDTRSSCVSNSTVIKSQLVLTEGSWCLLSHVRTFYMPNGYKTQLDVARARYRKVLRASCQPGQLRMNPLDQPAAVCAACSIGTFSNTTNALQCTPCAPGYYQPDLGKTECKKCQPGYIQPSIGQSSCSACPGFKYDDGTGTFCAQCPHGSYTTGAAVSKNDCVCQSGYVNTNGTCVSCPANGACCQCDKDPKKSWEIIEHNRI</sequence>
<dbReference type="Proteomes" id="UP000193642">
    <property type="component" value="Unassembled WGS sequence"/>
</dbReference>
<proteinExistence type="predicted"/>
<dbReference type="SMART" id="SM01411">
    <property type="entry name" value="Ephrin_rec_like"/>
    <property type="match status" value="2"/>
</dbReference>
<protein>
    <recommendedName>
        <fullName evidence="1">Tyrosine-protein kinase ephrin type A/B receptor-like domain-containing protein</fullName>
    </recommendedName>
</protein>
<dbReference type="SUPFAM" id="SSF57184">
    <property type="entry name" value="Growth factor receptor domain"/>
    <property type="match status" value="1"/>
</dbReference>
<dbReference type="OrthoDB" id="439917at2759"/>
<name>A0A1Y2CWY2_9FUNG</name>
<dbReference type="PANTHER" id="PTHR46967:SF2">
    <property type="entry name" value="SUSHI, VON WILLEBRAND FACTOR TYPE A, EGF AND PENTRAXIN DOMAIN-CONTAINING PROTEIN 1-LIKE"/>
    <property type="match status" value="1"/>
</dbReference>
<dbReference type="AlphaFoldDB" id="A0A1Y2CWY2"/>
<organism evidence="2 3">
    <name type="scientific">Rhizoclosmatium globosum</name>
    <dbReference type="NCBI Taxonomy" id="329046"/>
    <lineage>
        <taxon>Eukaryota</taxon>
        <taxon>Fungi</taxon>
        <taxon>Fungi incertae sedis</taxon>
        <taxon>Chytridiomycota</taxon>
        <taxon>Chytridiomycota incertae sedis</taxon>
        <taxon>Chytridiomycetes</taxon>
        <taxon>Chytridiales</taxon>
        <taxon>Chytriomycetaceae</taxon>
        <taxon>Rhizoclosmatium</taxon>
    </lineage>
</organism>
<accession>A0A1Y2CWY2</accession>
<dbReference type="Pfam" id="PF07699">
    <property type="entry name" value="Ephrin_rec_like"/>
    <property type="match status" value="1"/>
</dbReference>
<evidence type="ECO:0000313" key="2">
    <source>
        <dbReference type="EMBL" id="ORY51530.1"/>
    </source>
</evidence>
<dbReference type="STRING" id="329046.A0A1Y2CWY2"/>
<comment type="caution">
    <text evidence="2">The sequence shown here is derived from an EMBL/GenBank/DDBJ whole genome shotgun (WGS) entry which is preliminary data.</text>
</comment>
<gene>
    <name evidence="2" type="ORF">BCR33DRAFT_457830</name>
</gene>
<dbReference type="PANTHER" id="PTHR46967">
    <property type="entry name" value="INSULIN-LIKE GROWTH FACTOR BINDING PROTEIN,N-TERMINAL"/>
    <property type="match status" value="1"/>
</dbReference>
<keyword evidence="3" id="KW-1185">Reference proteome</keyword>
<evidence type="ECO:0000313" key="3">
    <source>
        <dbReference type="Proteomes" id="UP000193642"/>
    </source>
</evidence>
<dbReference type="InterPro" id="IPR011641">
    <property type="entry name" value="Tyr-kin_ephrin_A/B_rcpt-like"/>
</dbReference>
<dbReference type="InterPro" id="IPR009030">
    <property type="entry name" value="Growth_fac_rcpt_cys_sf"/>
</dbReference>
<dbReference type="EMBL" id="MCGO01000005">
    <property type="protein sequence ID" value="ORY51530.1"/>
    <property type="molecule type" value="Genomic_DNA"/>
</dbReference>
<dbReference type="Gene3D" id="2.10.50.10">
    <property type="entry name" value="Tumor Necrosis Factor Receptor, subunit A, domain 2"/>
    <property type="match status" value="1"/>
</dbReference>